<reference evidence="2 3" key="1">
    <citation type="submission" date="2024-06" db="EMBL/GenBank/DDBJ databases">
        <title>The draft genome of Grus japonensis, version 3.</title>
        <authorList>
            <person name="Nabeshima K."/>
            <person name="Suzuki S."/>
            <person name="Onuma M."/>
        </authorList>
    </citation>
    <scope>NUCLEOTIDE SEQUENCE [LARGE SCALE GENOMIC DNA]</scope>
    <source>
        <strain evidence="2 3">451A</strain>
    </source>
</reference>
<feature type="compositionally biased region" description="Acidic residues" evidence="1">
    <location>
        <begin position="148"/>
        <end position="157"/>
    </location>
</feature>
<sequence length="167" mass="18757">MCTVRCTENELNCQADRVVISGMESSWQPVSSDISQESILRPILFNVINDLDDRRQHALSKFADVTRLGGVADTPDGYAAIQGDHNRLKKWADMNFMEFNKGKCKVLHLGKNNPRQQYLLGTNQLESSFAEKALGVLVDKVNYRSGGDDDDDDDDEVVCGRQKKTPY</sequence>
<dbReference type="EMBL" id="BAAFJT010000002">
    <property type="protein sequence ID" value="GAB0182590.1"/>
    <property type="molecule type" value="Genomic_DNA"/>
</dbReference>
<gene>
    <name evidence="2" type="ORF">GRJ2_000724300</name>
</gene>
<comment type="caution">
    <text evidence="2">The sequence shown here is derived from an EMBL/GenBank/DDBJ whole genome shotgun (WGS) entry which is preliminary data.</text>
</comment>
<proteinExistence type="predicted"/>
<keyword evidence="3" id="KW-1185">Reference proteome</keyword>
<feature type="region of interest" description="Disordered" evidence="1">
    <location>
        <begin position="144"/>
        <end position="167"/>
    </location>
</feature>
<evidence type="ECO:0000256" key="1">
    <source>
        <dbReference type="SAM" id="MobiDB-lite"/>
    </source>
</evidence>
<accession>A0ABC9WAM5</accession>
<dbReference type="Proteomes" id="UP001623348">
    <property type="component" value="Unassembled WGS sequence"/>
</dbReference>
<organism evidence="2 3">
    <name type="scientific">Grus japonensis</name>
    <name type="common">Japanese crane</name>
    <name type="synonym">Red-crowned crane</name>
    <dbReference type="NCBI Taxonomy" id="30415"/>
    <lineage>
        <taxon>Eukaryota</taxon>
        <taxon>Metazoa</taxon>
        <taxon>Chordata</taxon>
        <taxon>Craniata</taxon>
        <taxon>Vertebrata</taxon>
        <taxon>Euteleostomi</taxon>
        <taxon>Archelosauria</taxon>
        <taxon>Archosauria</taxon>
        <taxon>Dinosauria</taxon>
        <taxon>Saurischia</taxon>
        <taxon>Theropoda</taxon>
        <taxon>Coelurosauria</taxon>
        <taxon>Aves</taxon>
        <taxon>Neognathae</taxon>
        <taxon>Neoaves</taxon>
        <taxon>Gruiformes</taxon>
        <taxon>Gruidae</taxon>
        <taxon>Grus</taxon>
    </lineage>
</organism>
<name>A0ABC9WAM5_GRUJA</name>
<evidence type="ECO:0000313" key="3">
    <source>
        <dbReference type="Proteomes" id="UP001623348"/>
    </source>
</evidence>
<dbReference type="PANTHER" id="PTHR33332">
    <property type="entry name" value="REVERSE TRANSCRIPTASE DOMAIN-CONTAINING PROTEIN"/>
    <property type="match status" value="1"/>
</dbReference>
<dbReference type="AlphaFoldDB" id="A0ABC9WAM5"/>
<evidence type="ECO:0000313" key="2">
    <source>
        <dbReference type="EMBL" id="GAB0182590.1"/>
    </source>
</evidence>
<protein>
    <submittedName>
        <fullName evidence="2">Mitochondrial enolase superfamily member 1</fullName>
    </submittedName>
</protein>